<reference evidence="2 3" key="2">
    <citation type="submission" date="2018-11" db="EMBL/GenBank/DDBJ databases">
        <authorList>
            <consortium name="Pathogen Informatics"/>
        </authorList>
    </citation>
    <scope>NUCLEOTIDE SEQUENCE [LARGE SCALE GENOMIC DNA]</scope>
</reference>
<organism evidence="4">
    <name type="scientific">Gongylonema pulchrum</name>
    <dbReference type="NCBI Taxonomy" id="637853"/>
    <lineage>
        <taxon>Eukaryota</taxon>
        <taxon>Metazoa</taxon>
        <taxon>Ecdysozoa</taxon>
        <taxon>Nematoda</taxon>
        <taxon>Chromadorea</taxon>
        <taxon>Rhabditida</taxon>
        <taxon>Spirurina</taxon>
        <taxon>Spiruromorpha</taxon>
        <taxon>Spiruroidea</taxon>
        <taxon>Gongylonematidae</taxon>
        <taxon>Gongylonema</taxon>
    </lineage>
</organism>
<feature type="region of interest" description="Disordered" evidence="1">
    <location>
        <begin position="44"/>
        <end position="71"/>
    </location>
</feature>
<protein>
    <submittedName>
        <fullName evidence="4">ZP domain-containing protein</fullName>
    </submittedName>
</protein>
<accession>A0A183DIY6</accession>
<dbReference type="AlphaFoldDB" id="A0A183DIY6"/>
<reference evidence="4" key="1">
    <citation type="submission" date="2016-06" db="UniProtKB">
        <authorList>
            <consortium name="WormBaseParasite"/>
        </authorList>
    </citation>
    <scope>IDENTIFICATION</scope>
</reference>
<feature type="compositionally biased region" description="Polar residues" evidence="1">
    <location>
        <begin position="62"/>
        <end position="71"/>
    </location>
</feature>
<dbReference type="Proteomes" id="UP000271098">
    <property type="component" value="Unassembled WGS sequence"/>
</dbReference>
<gene>
    <name evidence="2" type="ORF">GPUH_LOCUS8673</name>
</gene>
<sequence length="71" mass="7703">MSVGFLSGIRCKLISREGLPVQMDFETCDLGLSECVKLEAEASAERTTPTTKKYGLPPGKQCLQTGIESDH</sequence>
<evidence type="ECO:0000313" key="3">
    <source>
        <dbReference type="Proteomes" id="UP000271098"/>
    </source>
</evidence>
<keyword evidence="3" id="KW-1185">Reference proteome</keyword>
<evidence type="ECO:0000313" key="4">
    <source>
        <dbReference type="WBParaSite" id="GPUH_0000868701-mRNA-1"/>
    </source>
</evidence>
<proteinExistence type="predicted"/>
<dbReference type="WBParaSite" id="GPUH_0000868701-mRNA-1">
    <property type="protein sequence ID" value="GPUH_0000868701-mRNA-1"/>
    <property type="gene ID" value="GPUH_0000868701"/>
</dbReference>
<evidence type="ECO:0000256" key="1">
    <source>
        <dbReference type="SAM" id="MobiDB-lite"/>
    </source>
</evidence>
<evidence type="ECO:0000313" key="2">
    <source>
        <dbReference type="EMBL" id="VDK64332.1"/>
    </source>
</evidence>
<dbReference type="EMBL" id="UYRT01025892">
    <property type="protein sequence ID" value="VDK64332.1"/>
    <property type="molecule type" value="Genomic_DNA"/>
</dbReference>
<name>A0A183DIY6_9BILA</name>